<keyword evidence="1" id="KW-0812">Transmembrane</keyword>
<proteinExistence type="predicted"/>
<sequence>MQKDTSQTNNSLLIAQPLILGLINLWNLSLKRALSLLGLTKVQNNRENHSVLTIKPCVSSVSQGFTTYLSSFSNWFSKNEKEKSDEADVIVLPLWYQLSLSKTNNRFELQIQGQNKAYFEDSSPLVVKGKTKKPIPVFKRIKVDIKVQINQSHQAVDISLFVNDERFFHQCKVKTLKKKKKKRFVVAVVVKTIGNVLRELK</sequence>
<dbReference type="EMBL" id="ASPP01018308">
    <property type="protein sequence ID" value="ETO16384.1"/>
    <property type="molecule type" value="Genomic_DNA"/>
</dbReference>
<comment type="caution">
    <text evidence="2">The sequence shown here is derived from an EMBL/GenBank/DDBJ whole genome shotgun (WGS) entry which is preliminary data.</text>
</comment>
<evidence type="ECO:0000313" key="2">
    <source>
        <dbReference type="EMBL" id="ETO16384.1"/>
    </source>
</evidence>
<organism evidence="2 3">
    <name type="scientific">Reticulomyxa filosa</name>
    <dbReference type="NCBI Taxonomy" id="46433"/>
    <lineage>
        <taxon>Eukaryota</taxon>
        <taxon>Sar</taxon>
        <taxon>Rhizaria</taxon>
        <taxon>Retaria</taxon>
        <taxon>Foraminifera</taxon>
        <taxon>Monothalamids</taxon>
        <taxon>Reticulomyxidae</taxon>
        <taxon>Reticulomyxa</taxon>
    </lineage>
</organism>
<protein>
    <submittedName>
        <fullName evidence="2">Uncharacterized protein</fullName>
    </submittedName>
</protein>
<dbReference type="AlphaFoldDB" id="X6MRH2"/>
<feature type="transmembrane region" description="Helical" evidence="1">
    <location>
        <begin position="12"/>
        <end position="30"/>
    </location>
</feature>
<keyword evidence="1" id="KW-0472">Membrane</keyword>
<reference evidence="2 3" key="1">
    <citation type="journal article" date="2013" name="Curr. Biol.">
        <title>The Genome of the Foraminiferan Reticulomyxa filosa.</title>
        <authorList>
            <person name="Glockner G."/>
            <person name="Hulsmann N."/>
            <person name="Schleicher M."/>
            <person name="Noegel A.A."/>
            <person name="Eichinger L."/>
            <person name="Gallinger C."/>
            <person name="Pawlowski J."/>
            <person name="Sierra R."/>
            <person name="Euteneuer U."/>
            <person name="Pillet L."/>
            <person name="Moustafa A."/>
            <person name="Platzer M."/>
            <person name="Groth M."/>
            <person name="Szafranski K."/>
            <person name="Schliwa M."/>
        </authorList>
    </citation>
    <scope>NUCLEOTIDE SEQUENCE [LARGE SCALE GENOMIC DNA]</scope>
</reference>
<evidence type="ECO:0000313" key="3">
    <source>
        <dbReference type="Proteomes" id="UP000023152"/>
    </source>
</evidence>
<dbReference type="Proteomes" id="UP000023152">
    <property type="component" value="Unassembled WGS sequence"/>
</dbReference>
<keyword evidence="3" id="KW-1185">Reference proteome</keyword>
<name>X6MRH2_RETFI</name>
<keyword evidence="1" id="KW-1133">Transmembrane helix</keyword>
<accession>X6MRH2</accession>
<evidence type="ECO:0000256" key="1">
    <source>
        <dbReference type="SAM" id="Phobius"/>
    </source>
</evidence>
<gene>
    <name evidence="2" type="ORF">RFI_20963</name>
</gene>